<reference evidence="8" key="1">
    <citation type="submission" date="2024-02" db="EMBL/GenBank/DDBJ databases">
        <authorList>
            <consortium name="ELIXIR-Norway"/>
            <consortium name="Elixir Norway"/>
        </authorList>
    </citation>
    <scope>NUCLEOTIDE SEQUENCE</scope>
</reference>
<dbReference type="PROSITE" id="PS00107">
    <property type="entry name" value="PROTEIN_KINASE_ATP"/>
    <property type="match status" value="1"/>
</dbReference>
<dbReference type="PROSITE" id="PS50011">
    <property type="entry name" value="PROTEIN_KINASE_DOM"/>
    <property type="match status" value="1"/>
</dbReference>
<keyword evidence="1" id="KW-0723">Serine/threonine-protein kinase</keyword>
<dbReference type="InterPro" id="IPR000719">
    <property type="entry name" value="Prot_kinase_dom"/>
</dbReference>
<dbReference type="PANTHER" id="PTHR44329:SF260">
    <property type="entry name" value="PROTEIN KINASE DOMAIN-CONTAINING PROTEIN"/>
    <property type="match status" value="1"/>
</dbReference>
<evidence type="ECO:0000256" key="2">
    <source>
        <dbReference type="ARBA" id="ARBA00022679"/>
    </source>
</evidence>
<sequence length="699" mass="79011">MESDQTFKMESLSISTIDSTQSFYQTENYLQLSRDVVNALVETEETQMVQLNKGQCKLLKEKLLQTMRRIGEDLDSLACTELAIFTQRCKGALQQLYRTVKDTEAIIHSCCRPKAAIKLTNINEACAQAWISLAQCELLIHLEVQFFLEGFGADECKIKMKEIHSILLGHLDRSKTTLEAELSNKIQPAVKESVASLSKLEMSAPLNDEQRTKRLDLLSIEPQELQWIRRIGSGSFGTVHEVCWQGESFARKYFQAKASLEQEAEILAGLSHPNIVQVFGHCIGGKSSLVMELMNGNLTDHIEHRAQVLNEPSLELAVALDIMLQIAEGMQYLHEKRVAYRDLKSANILINPVQISGMENAGYAQVKLADFGLSKIKEGSATYSIQTANRGTTRWMAPELFEEPDPNKCRYPFKADVYSYAITCFEILTAKFPFEDTVSNTEVRRKVKAGERPVLPVTLPMFLSSLIQRCWDAEANRRPSFSEICAELRHFQGVIMISDLATKLRDASGYPCQTFVVPRHLPKYTYNGDVMVDRQLQNFEDPHRRMLDFLRHGMEPFASAGLSKPTGFNNTKPTWSHIEETDTPDDFDFSVAVAAGNDKEGNTDEDTPNFGPPYFSSFEILVQLLINSDLPAKIAIFQLLLDQRCSVPLLVSHSNTYYTHFKTEQIIHRLSDGLSYLGDVLDFVTVKYCLYLRIESCLV</sequence>
<feature type="binding site" evidence="6">
    <location>
        <position position="252"/>
    </location>
    <ligand>
        <name>ATP</name>
        <dbReference type="ChEBI" id="CHEBI:30616"/>
    </ligand>
</feature>
<dbReference type="PANTHER" id="PTHR44329">
    <property type="entry name" value="SERINE/THREONINE-PROTEIN KINASE TNNI3K-RELATED"/>
    <property type="match status" value="1"/>
</dbReference>
<evidence type="ECO:0000259" key="7">
    <source>
        <dbReference type="PROSITE" id="PS50011"/>
    </source>
</evidence>
<dbReference type="EMBL" id="OZ020107">
    <property type="protein sequence ID" value="CAK9259953.1"/>
    <property type="molecule type" value="Genomic_DNA"/>
</dbReference>
<keyword evidence="4" id="KW-0418">Kinase</keyword>
<dbReference type="InterPro" id="IPR001245">
    <property type="entry name" value="Ser-Thr/Tyr_kinase_cat_dom"/>
</dbReference>
<dbReference type="InterPro" id="IPR017441">
    <property type="entry name" value="Protein_kinase_ATP_BS"/>
</dbReference>
<dbReference type="Gene3D" id="1.10.510.10">
    <property type="entry name" value="Transferase(Phosphotransferase) domain 1"/>
    <property type="match status" value="1"/>
</dbReference>
<evidence type="ECO:0000256" key="4">
    <source>
        <dbReference type="ARBA" id="ARBA00022777"/>
    </source>
</evidence>
<keyword evidence="2" id="KW-0808">Transferase</keyword>
<evidence type="ECO:0000313" key="8">
    <source>
        <dbReference type="EMBL" id="CAK9259953.1"/>
    </source>
</evidence>
<name>A0ABP0VZL0_9BRYO</name>
<proteinExistence type="predicted"/>
<dbReference type="SMART" id="SM00220">
    <property type="entry name" value="S_TKc"/>
    <property type="match status" value="1"/>
</dbReference>
<dbReference type="InterPro" id="IPR008271">
    <property type="entry name" value="Ser/Thr_kinase_AS"/>
</dbReference>
<evidence type="ECO:0000313" key="9">
    <source>
        <dbReference type="Proteomes" id="UP001497444"/>
    </source>
</evidence>
<protein>
    <recommendedName>
        <fullName evidence="7">Protein kinase domain-containing protein</fullName>
    </recommendedName>
</protein>
<keyword evidence="5 6" id="KW-0067">ATP-binding</keyword>
<dbReference type="InterPro" id="IPR051681">
    <property type="entry name" value="Ser/Thr_Kinases-Pseudokinases"/>
</dbReference>
<accession>A0ABP0VZL0</accession>
<keyword evidence="3 6" id="KW-0547">Nucleotide-binding</keyword>
<feature type="domain" description="Protein kinase" evidence="7">
    <location>
        <begin position="225"/>
        <end position="491"/>
    </location>
</feature>
<evidence type="ECO:0000256" key="1">
    <source>
        <dbReference type="ARBA" id="ARBA00022527"/>
    </source>
</evidence>
<dbReference type="Proteomes" id="UP001497444">
    <property type="component" value="Chromosome 12"/>
</dbReference>
<gene>
    <name evidence="8" type="ORF">CSSPJE1EN1_LOCUS5431</name>
</gene>
<evidence type="ECO:0000256" key="3">
    <source>
        <dbReference type="ARBA" id="ARBA00022741"/>
    </source>
</evidence>
<dbReference type="CDD" id="cd13999">
    <property type="entry name" value="STKc_MAP3K-like"/>
    <property type="match status" value="1"/>
</dbReference>
<keyword evidence="9" id="KW-1185">Reference proteome</keyword>
<dbReference type="Pfam" id="PF07714">
    <property type="entry name" value="PK_Tyr_Ser-Thr"/>
    <property type="match status" value="1"/>
</dbReference>
<dbReference type="InterPro" id="IPR011009">
    <property type="entry name" value="Kinase-like_dom_sf"/>
</dbReference>
<evidence type="ECO:0000256" key="5">
    <source>
        <dbReference type="ARBA" id="ARBA00022840"/>
    </source>
</evidence>
<dbReference type="SUPFAM" id="SSF56112">
    <property type="entry name" value="Protein kinase-like (PK-like)"/>
    <property type="match status" value="1"/>
</dbReference>
<dbReference type="PROSITE" id="PS00108">
    <property type="entry name" value="PROTEIN_KINASE_ST"/>
    <property type="match status" value="1"/>
</dbReference>
<organism evidence="8 9">
    <name type="scientific">Sphagnum jensenii</name>
    <dbReference type="NCBI Taxonomy" id="128206"/>
    <lineage>
        <taxon>Eukaryota</taxon>
        <taxon>Viridiplantae</taxon>
        <taxon>Streptophyta</taxon>
        <taxon>Embryophyta</taxon>
        <taxon>Bryophyta</taxon>
        <taxon>Sphagnophytina</taxon>
        <taxon>Sphagnopsida</taxon>
        <taxon>Sphagnales</taxon>
        <taxon>Sphagnaceae</taxon>
        <taxon>Sphagnum</taxon>
    </lineage>
</organism>
<evidence type="ECO:0000256" key="6">
    <source>
        <dbReference type="PROSITE-ProRule" id="PRU10141"/>
    </source>
</evidence>